<comment type="caution">
    <text evidence="1">The sequence shown here is derived from an EMBL/GenBank/DDBJ whole genome shotgun (WGS) entry which is preliminary data.</text>
</comment>
<gene>
    <name evidence="1" type="ORF">ACFOD7_03970</name>
</gene>
<keyword evidence="2" id="KW-1185">Reference proteome</keyword>
<reference evidence="2" key="1">
    <citation type="journal article" date="2019" name="Int. J. Syst. Evol. Microbiol.">
        <title>The Global Catalogue of Microorganisms (GCM) 10K type strain sequencing project: providing services to taxonomists for standard genome sequencing and annotation.</title>
        <authorList>
            <consortium name="The Broad Institute Genomics Platform"/>
            <consortium name="The Broad Institute Genome Sequencing Center for Infectious Disease"/>
            <person name="Wu L."/>
            <person name="Ma J."/>
        </authorList>
    </citation>
    <scope>NUCLEOTIDE SEQUENCE [LARGE SCALE GENOMIC DNA]</scope>
    <source>
        <strain evidence="2">KCTC 52239</strain>
    </source>
</reference>
<dbReference type="Proteomes" id="UP001595557">
    <property type="component" value="Unassembled WGS sequence"/>
</dbReference>
<proteinExistence type="predicted"/>
<dbReference type="RefSeq" id="WP_207471474.1">
    <property type="nucleotide sequence ID" value="NZ_JAFNAW010000073.1"/>
</dbReference>
<evidence type="ECO:0000313" key="1">
    <source>
        <dbReference type="EMBL" id="MFC3167202.1"/>
    </source>
</evidence>
<dbReference type="EMBL" id="JBHRTE010000016">
    <property type="protein sequence ID" value="MFC3167202.1"/>
    <property type="molecule type" value="Genomic_DNA"/>
</dbReference>
<accession>A0ABV7I999</accession>
<evidence type="ECO:0000313" key="2">
    <source>
        <dbReference type="Proteomes" id="UP001595557"/>
    </source>
</evidence>
<organism evidence="1 2">
    <name type="scientific">Paracoccus fontiphilus</name>
    <dbReference type="NCBI Taxonomy" id="1815556"/>
    <lineage>
        <taxon>Bacteria</taxon>
        <taxon>Pseudomonadati</taxon>
        <taxon>Pseudomonadota</taxon>
        <taxon>Alphaproteobacteria</taxon>
        <taxon>Rhodobacterales</taxon>
        <taxon>Paracoccaceae</taxon>
        <taxon>Paracoccus</taxon>
    </lineage>
</organism>
<protein>
    <submittedName>
        <fullName evidence="1">GIY-YIG nuclease family protein</fullName>
    </submittedName>
</protein>
<name>A0ABV7I999_9RHOB</name>
<sequence>MSQFNRRWTITVGDQTYPIFDAEIPDIWQEIAEEKGFEITGRVRDRFHLVLRHNDCGAEMVSKVFTLRTTIPVCPTCLDERRRVLCAAAGVTYLGRGHHPNYFRILLPCGHETSRQQELLERVRLGSNEIRCEECLGHRLRAEARSRDWELIGADPQGELNYRLYRHDCGHFQRVAVVNMLTGRFTCGGCSEGWTRDPSFIYAMRFVLTSGREAIKVGFSRDPQSRLRHQLITDRDQYAMLIRTIPISTGRLAIILEKKLHLRLRRRHPEAVLDRSEFGGEVRVVSELYCASIETEIMRLLDDVEIWAKAIDRRRARMARRDQRR</sequence>